<dbReference type="Pfam" id="PF07859">
    <property type="entry name" value="Abhydrolase_3"/>
    <property type="match status" value="1"/>
</dbReference>
<dbReference type="SUPFAM" id="SSF53474">
    <property type="entry name" value="alpha/beta-Hydrolases"/>
    <property type="match status" value="1"/>
</dbReference>
<dbReference type="Proteomes" id="UP001359559">
    <property type="component" value="Unassembled WGS sequence"/>
</dbReference>
<comment type="similarity">
    <text evidence="1">Belongs to the 'GDXG' lipolytic enzyme family.</text>
</comment>
<dbReference type="PANTHER" id="PTHR23024:SF562">
    <property type="entry name" value="2-HYDROXYISOFLAVANONE DEHYDRATASE"/>
    <property type="match status" value="1"/>
</dbReference>
<protein>
    <recommendedName>
        <fullName evidence="3">Alpha/beta hydrolase fold-3 domain-containing protein</fullName>
    </recommendedName>
</protein>
<evidence type="ECO:0000256" key="1">
    <source>
        <dbReference type="ARBA" id="ARBA00010515"/>
    </source>
</evidence>
<comment type="caution">
    <text evidence="4">The sequence shown here is derived from an EMBL/GenBank/DDBJ whole genome shotgun (WGS) entry which is preliminary data.</text>
</comment>
<dbReference type="InterPro" id="IPR013094">
    <property type="entry name" value="AB_hydrolase_3"/>
</dbReference>
<dbReference type="AlphaFoldDB" id="A0AAN9IIP8"/>
<dbReference type="PANTHER" id="PTHR23024">
    <property type="entry name" value="ARYLACETAMIDE DEACETYLASE"/>
    <property type="match status" value="1"/>
</dbReference>
<sequence length="355" mass="39774">MPTDNPILNFVKEPYSCSSFEEFEMSANNDNNTPTLIAEIPNQFGIAIRVFSDGTIQRPFNTTIAPPSPQDPKTGVSSKDVTISHNPTISLRLYLPKLKHPHEKLPIFVYFHGGAFYFETAFSQLYHNHCNTFASQANIIIISVDYRLAPEHPLPACYHDSWEALKWVASHSTNNTTHTEPWLIEHGDFSKVFIGGNSAGANIAHNMAMRASDEALPNSVKIYGAIIIHPFFHSSSPVGSETLTGEQNISYVIWNFVYPSAPGGVDNPLFNPVGPEAPSLERLGCSKIIVCVGGKDRLRERGIWYYEAVKESGWQGQLELFEEEDEGHDYQLQKPDSENTEKLIKRLVSFVHHDE</sequence>
<gene>
    <name evidence="4" type="ORF">RJT34_25226</name>
</gene>
<name>A0AAN9IIP8_CLITE</name>
<dbReference type="InterPro" id="IPR029058">
    <property type="entry name" value="AB_hydrolase_fold"/>
</dbReference>
<dbReference type="GO" id="GO:0016787">
    <property type="term" value="F:hydrolase activity"/>
    <property type="evidence" value="ECO:0007669"/>
    <property type="project" value="InterPro"/>
</dbReference>
<evidence type="ECO:0000313" key="5">
    <source>
        <dbReference type="Proteomes" id="UP001359559"/>
    </source>
</evidence>
<evidence type="ECO:0000256" key="2">
    <source>
        <dbReference type="SAM" id="MobiDB-lite"/>
    </source>
</evidence>
<dbReference type="InterPro" id="IPR050466">
    <property type="entry name" value="Carboxylest/Gibb_receptor"/>
</dbReference>
<evidence type="ECO:0000259" key="3">
    <source>
        <dbReference type="Pfam" id="PF07859"/>
    </source>
</evidence>
<reference evidence="4 5" key="1">
    <citation type="submission" date="2024-01" db="EMBL/GenBank/DDBJ databases">
        <title>The genomes of 5 underutilized Papilionoideae crops provide insights into root nodulation and disease resistance.</title>
        <authorList>
            <person name="Yuan L."/>
        </authorList>
    </citation>
    <scope>NUCLEOTIDE SEQUENCE [LARGE SCALE GENOMIC DNA]</scope>
    <source>
        <strain evidence="4">LY-2023</strain>
        <tissue evidence="4">Leaf</tissue>
    </source>
</reference>
<evidence type="ECO:0000313" key="4">
    <source>
        <dbReference type="EMBL" id="KAK7280164.1"/>
    </source>
</evidence>
<dbReference type="Gene3D" id="3.40.50.1820">
    <property type="entry name" value="alpha/beta hydrolase"/>
    <property type="match status" value="1"/>
</dbReference>
<organism evidence="4 5">
    <name type="scientific">Clitoria ternatea</name>
    <name type="common">Butterfly pea</name>
    <dbReference type="NCBI Taxonomy" id="43366"/>
    <lineage>
        <taxon>Eukaryota</taxon>
        <taxon>Viridiplantae</taxon>
        <taxon>Streptophyta</taxon>
        <taxon>Embryophyta</taxon>
        <taxon>Tracheophyta</taxon>
        <taxon>Spermatophyta</taxon>
        <taxon>Magnoliopsida</taxon>
        <taxon>eudicotyledons</taxon>
        <taxon>Gunneridae</taxon>
        <taxon>Pentapetalae</taxon>
        <taxon>rosids</taxon>
        <taxon>fabids</taxon>
        <taxon>Fabales</taxon>
        <taxon>Fabaceae</taxon>
        <taxon>Papilionoideae</taxon>
        <taxon>50 kb inversion clade</taxon>
        <taxon>NPAAA clade</taxon>
        <taxon>indigoferoid/millettioid clade</taxon>
        <taxon>Phaseoleae</taxon>
        <taxon>Clitoria</taxon>
    </lineage>
</organism>
<proteinExistence type="inferred from homology"/>
<dbReference type="EMBL" id="JAYKXN010000006">
    <property type="protein sequence ID" value="KAK7280164.1"/>
    <property type="molecule type" value="Genomic_DNA"/>
</dbReference>
<feature type="region of interest" description="Disordered" evidence="2">
    <location>
        <begin position="61"/>
        <end position="80"/>
    </location>
</feature>
<accession>A0AAN9IIP8</accession>
<keyword evidence="5" id="KW-1185">Reference proteome</keyword>
<feature type="domain" description="Alpha/beta hydrolase fold-3" evidence="3">
    <location>
        <begin position="108"/>
        <end position="331"/>
    </location>
</feature>